<evidence type="ECO:0000313" key="3">
    <source>
        <dbReference type="EMBL" id="KKM82948.1"/>
    </source>
</evidence>
<keyword evidence="2" id="KW-1133">Transmembrane helix</keyword>
<feature type="coiled-coil region" evidence="1">
    <location>
        <begin position="98"/>
        <end position="156"/>
    </location>
</feature>
<keyword evidence="2" id="KW-0812">Transmembrane</keyword>
<feature type="transmembrane region" description="Helical" evidence="2">
    <location>
        <begin position="35"/>
        <end position="55"/>
    </location>
</feature>
<organism evidence="3">
    <name type="scientific">marine sediment metagenome</name>
    <dbReference type="NCBI Taxonomy" id="412755"/>
    <lineage>
        <taxon>unclassified sequences</taxon>
        <taxon>metagenomes</taxon>
        <taxon>ecological metagenomes</taxon>
    </lineage>
</organism>
<sequence length="174" mass="19581">MTTQVTSLNPIFTKDIQKAYIANIRKAKILKIASIINFFVITIFALYLLSLISVSSATIPMVHIAIGITAPVIGVLLSRLLVSAKACTKTAAFYKDVLKELNTLKTQKESDIKKYLDKIKCTSKDIEKSIPAIAHFKAWETKKEKSLNEIEELKKNDTTDPNLNYVLEKQKHEI</sequence>
<accession>A0A0F9KLZ2</accession>
<dbReference type="EMBL" id="LAZR01007788">
    <property type="protein sequence ID" value="KKM82948.1"/>
    <property type="molecule type" value="Genomic_DNA"/>
</dbReference>
<name>A0A0F9KLZ2_9ZZZZ</name>
<protein>
    <recommendedName>
        <fullName evidence="4">SMODS and SLOG-associating 2TM effector domain-containing protein</fullName>
    </recommendedName>
</protein>
<evidence type="ECO:0000256" key="1">
    <source>
        <dbReference type="SAM" id="Coils"/>
    </source>
</evidence>
<evidence type="ECO:0000256" key="2">
    <source>
        <dbReference type="SAM" id="Phobius"/>
    </source>
</evidence>
<keyword evidence="1" id="KW-0175">Coiled coil</keyword>
<evidence type="ECO:0008006" key="4">
    <source>
        <dbReference type="Google" id="ProtNLM"/>
    </source>
</evidence>
<gene>
    <name evidence="3" type="ORF">LCGC14_1314410</name>
</gene>
<feature type="non-terminal residue" evidence="3">
    <location>
        <position position="174"/>
    </location>
</feature>
<comment type="caution">
    <text evidence="3">The sequence shown here is derived from an EMBL/GenBank/DDBJ whole genome shotgun (WGS) entry which is preliminary data.</text>
</comment>
<feature type="transmembrane region" description="Helical" evidence="2">
    <location>
        <begin position="61"/>
        <end position="82"/>
    </location>
</feature>
<keyword evidence="2" id="KW-0472">Membrane</keyword>
<proteinExistence type="predicted"/>
<reference evidence="3" key="1">
    <citation type="journal article" date="2015" name="Nature">
        <title>Complex archaea that bridge the gap between prokaryotes and eukaryotes.</title>
        <authorList>
            <person name="Spang A."/>
            <person name="Saw J.H."/>
            <person name="Jorgensen S.L."/>
            <person name="Zaremba-Niedzwiedzka K."/>
            <person name="Martijn J."/>
            <person name="Lind A.E."/>
            <person name="van Eijk R."/>
            <person name="Schleper C."/>
            <person name="Guy L."/>
            <person name="Ettema T.J."/>
        </authorList>
    </citation>
    <scope>NUCLEOTIDE SEQUENCE</scope>
</reference>
<dbReference type="AlphaFoldDB" id="A0A0F9KLZ2"/>